<dbReference type="SUPFAM" id="SSF53756">
    <property type="entry name" value="UDP-Glycosyltransferase/glycogen phosphorylase"/>
    <property type="match status" value="1"/>
</dbReference>
<keyword evidence="6" id="KW-1185">Reference proteome</keyword>
<dbReference type="Gene3D" id="3.40.50.2000">
    <property type="entry name" value="Glycogen Phosphorylase B"/>
    <property type="match status" value="2"/>
</dbReference>
<reference evidence="5" key="1">
    <citation type="submission" date="2021-02" db="EMBL/GenBank/DDBJ databases">
        <title>Draft genome sequence of Microbispora sp. RL4-1S isolated from rice leaves in Thailand.</title>
        <authorList>
            <person name="Muangham S."/>
            <person name="Duangmal K."/>
        </authorList>
    </citation>
    <scope>NUCLEOTIDE SEQUENCE</scope>
    <source>
        <strain evidence="5">RL4-1S</strain>
    </source>
</reference>
<dbReference type="PANTHER" id="PTHR45947">
    <property type="entry name" value="SULFOQUINOVOSYL TRANSFERASE SQD2"/>
    <property type="match status" value="1"/>
</dbReference>
<comment type="caution">
    <text evidence="5">The sequence shown here is derived from an EMBL/GenBank/DDBJ whole genome shotgun (WGS) entry which is preliminary data.</text>
</comment>
<dbReference type="InterPro" id="IPR001296">
    <property type="entry name" value="Glyco_trans_1"/>
</dbReference>
<evidence type="ECO:0000256" key="2">
    <source>
        <dbReference type="ARBA" id="ARBA00022679"/>
    </source>
</evidence>
<dbReference type="Proteomes" id="UP000674234">
    <property type="component" value="Unassembled WGS sequence"/>
</dbReference>
<keyword evidence="1" id="KW-0328">Glycosyltransferase</keyword>
<protein>
    <submittedName>
        <fullName evidence="5">Glycosyltransferase</fullName>
    </submittedName>
</protein>
<name>A0A940WM95_9ACTN</name>
<organism evidence="5 6">
    <name type="scientific">Microbispora oryzae</name>
    <dbReference type="NCBI Taxonomy" id="2806554"/>
    <lineage>
        <taxon>Bacteria</taxon>
        <taxon>Bacillati</taxon>
        <taxon>Actinomycetota</taxon>
        <taxon>Actinomycetes</taxon>
        <taxon>Streptosporangiales</taxon>
        <taxon>Streptosporangiaceae</taxon>
        <taxon>Microbispora</taxon>
    </lineage>
</organism>
<dbReference type="InterPro" id="IPR050194">
    <property type="entry name" value="Glycosyltransferase_grp1"/>
</dbReference>
<feature type="domain" description="Glycosyltransferase subfamily 4-like N-terminal" evidence="4">
    <location>
        <begin position="22"/>
        <end position="195"/>
    </location>
</feature>
<dbReference type="InterPro" id="IPR028098">
    <property type="entry name" value="Glyco_trans_4-like_N"/>
</dbReference>
<dbReference type="GO" id="GO:1901137">
    <property type="term" value="P:carbohydrate derivative biosynthetic process"/>
    <property type="evidence" value="ECO:0007669"/>
    <property type="project" value="UniProtKB-ARBA"/>
</dbReference>
<evidence type="ECO:0000259" key="4">
    <source>
        <dbReference type="Pfam" id="PF13439"/>
    </source>
</evidence>
<gene>
    <name evidence="5" type="ORF">JOL79_05110</name>
</gene>
<evidence type="ECO:0000259" key="3">
    <source>
        <dbReference type="Pfam" id="PF00534"/>
    </source>
</evidence>
<evidence type="ECO:0000256" key="1">
    <source>
        <dbReference type="ARBA" id="ARBA00022676"/>
    </source>
</evidence>
<sequence length="408" mass="43996">MKIAMVSEHASPLAALGGVDAGGQNVHVAALARQLGERGHDVTVYTRRDHPDLPETVSFGPGVTVVAVPAGPAAPIAKDEILPWIPRFGRWLHDRWLFDRPDVVHSHFWMSGLAALDAAERLGIPVVHTYHALGSVKRRHQGLADTSPRERIEAEAAIGRRADAIIATCPDEVDELIRMRIPRTTAQVVPCGVDSSVFHPHVEPLERPERPRLLSVGRLVPRKGIETTIDALRHLRDAELVIAGGPPAAALHHDPEITRLRWLAAQAGVADRVRFLGTVGRDRLPALMRSASVVVSVPWYEPFGLVTLEAMACGVPVVASAVGGQKETVVNGVTGLLVPPRQPLVLARALRGLLDDPVRRAAYGFAGADRARVRYGWSRIAAETLAAYEDVISSRGLSPLDGRPRAAG</sequence>
<dbReference type="AlphaFoldDB" id="A0A940WM95"/>
<accession>A0A940WM95</accession>
<proteinExistence type="predicted"/>
<dbReference type="GO" id="GO:0016757">
    <property type="term" value="F:glycosyltransferase activity"/>
    <property type="evidence" value="ECO:0007669"/>
    <property type="project" value="UniProtKB-KW"/>
</dbReference>
<keyword evidence="2" id="KW-0808">Transferase</keyword>
<evidence type="ECO:0000313" key="5">
    <source>
        <dbReference type="EMBL" id="MBP2703179.1"/>
    </source>
</evidence>
<evidence type="ECO:0000313" key="6">
    <source>
        <dbReference type="Proteomes" id="UP000674234"/>
    </source>
</evidence>
<dbReference type="PANTHER" id="PTHR45947:SF3">
    <property type="entry name" value="SULFOQUINOVOSYL TRANSFERASE SQD2"/>
    <property type="match status" value="1"/>
</dbReference>
<dbReference type="RefSeq" id="WP_210154474.1">
    <property type="nucleotide sequence ID" value="NZ_JAFCNB010000002.1"/>
</dbReference>
<feature type="domain" description="Glycosyl transferase family 1" evidence="3">
    <location>
        <begin position="206"/>
        <end position="364"/>
    </location>
</feature>
<dbReference type="Pfam" id="PF00534">
    <property type="entry name" value="Glycos_transf_1"/>
    <property type="match status" value="1"/>
</dbReference>
<dbReference type="EMBL" id="JAFCNB010000002">
    <property type="protein sequence ID" value="MBP2703179.1"/>
    <property type="molecule type" value="Genomic_DNA"/>
</dbReference>
<dbReference type="Pfam" id="PF13439">
    <property type="entry name" value="Glyco_transf_4"/>
    <property type="match status" value="1"/>
</dbReference>